<sequence length="149" mass="17120">MSSPDPPPPQATNRTANVYVENKTKDIFEVQILHKYTGDPIQDTNFERIMPGENKFMLKVNYRTGFFTTGVDNWKVNAVKFVESGEFNDDGTKRYKKESWRIGHSVADDWKKHMLSGDDDGCKTTIYIRDDEVEFSSPSGTSTSKFYKE</sequence>
<dbReference type="OrthoDB" id="5785880at2759"/>
<dbReference type="Gene3D" id="2.60.40.3820">
    <property type="match status" value="1"/>
</dbReference>
<evidence type="ECO:0000259" key="1">
    <source>
        <dbReference type="Pfam" id="PF18457"/>
    </source>
</evidence>
<dbReference type="PANTHER" id="PTHR31557:SF1">
    <property type="entry name" value="UP-REGULATED IN DAF-2 DOMAIN-CONTAINING PROTEIN"/>
    <property type="match status" value="1"/>
</dbReference>
<feature type="domain" description="Up-regulated in Daf-2" evidence="1">
    <location>
        <begin position="12"/>
        <end position="98"/>
    </location>
</feature>
<reference evidence="3" key="1">
    <citation type="submission" date="2011-07" db="EMBL/GenBank/DDBJ databases">
        <authorList>
            <consortium name="Caenorhabditis brenneri Sequencing and Analysis Consortium"/>
            <person name="Wilson R.K."/>
        </authorList>
    </citation>
    <scope>NUCLEOTIDE SEQUENCE [LARGE SCALE GENOMIC DNA]</scope>
    <source>
        <strain evidence="3">PB2801</strain>
    </source>
</reference>
<dbReference type="HOGENOM" id="CLU_110839_0_0_1"/>
<evidence type="ECO:0000313" key="3">
    <source>
        <dbReference type="Proteomes" id="UP000008068"/>
    </source>
</evidence>
<dbReference type="FunCoup" id="G0PG23">
    <property type="interactions" value="2"/>
</dbReference>
<proteinExistence type="predicted"/>
<organism evidence="3">
    <name type="scientific">Caenorhabditis brenneri</name>
    <name type="common">Nematode worm</name>
    <dbReference type="NCBI Taxonomy" id="135651"/>
    <lineage>
        <taxon>Eukaryota</taxon>
        <taxon>Metazoa</taxon>
        <taxon>Ecdysozoa</taxon>
        <taxon>Nematoda</taxon>
        <taxon>Chromadorea</taxon>
        <taxon>Rhabditida</taxon>
        <taxon>Rhabditina</taxon>
        <taxon>Rhabditomorpha</taxon>
        <taxon>Rhabditoidea</taxon>
        <taxon>Rhabditidae</taxon>
        <taxon>Peloderinae</taxon>
        <taxon>Caenorhabditis</taxon>
    </lineage>
</organism>
<keyword evidence="3" id="KW-1185">Reference proteome</keyword>
<name>G0PG23_CAEBE</name>
<dbReference type="Proteomes" id="UP000008068">
    <property type="component" value="Unassembled WGS sequence"/>
</dbReference>
<protein>
    <recommendedName>
        <fullName evidence="1">Up-regulated in Daf-2 domain-containing protein</fullName>
    </recommendedName>
</protein>
<gene>
    <name evidence="2" type="ORF">CAEBREN_06103</name>
</gene>
<dbReference type="EMBL" id="GL380394">
    <property type="protein sequence ID" value="EGT54684.1"/>
    <property type="molecule type" value="Genomic_DNA"/>
</dbReference>
<dbReference type="Pfam" id="PF18457">
    <property type="entry name" value="PUD1_2"/>
    <property type="match status" value="2"/>
</dbReference>
<evidence type="ECO:0000313" key="2">
    <source>
        <dbReference type="EMBL" id="EGT54684.1"/>
    </source>
</evidence>
<accession>G0PG23</accession>
<dbReference type="AlphaFoldDB" id="G0PG23"/>
<feature type="domain" description="Up-regulated in Daf-2" evidence="1">
    <location>
        <begin position="99"/>
        <end position="146"/>
    </location>
</feature>
<dbReference type="STRING" id="135651.G0PG23"/>
<dbReference type="PANTHER" id="PTHR31557">
    <property type="entry name" value="5C820-RELATED-RELATED"/>
    <property type="match status" value="1"/>
</dbReference>
<dbReference type="eggNOG" id="ENOG502TIIV">
    <property type="taxonomic scope" value="Eukaryota"/>
</dbReference>
<dbReference type="InParanoid" id="G0PG23"/>
<dbReference type="InterPro" id="IPR041157">
    <property type="entry name" value="PUD1/2"/>
</dbReference>